<organism evidence="11 12">
    <name type="scientific">Saezia sanguinis</name>
    <dbReference type="NCBI Taxonomy" id="1965230"/>
    <lineage>
        <taxon>Bacteria</taxon>
        <taxon>Pseudomonadati</taxon>
        <taxon>Pseudomonadota</taxon>
        <taxon>Betaproteobacteria</taxon>
        <taxon>Burkholderiales</taxon>
        <taxon>Saeziaceae</taxon>
        <taxon>Saezia</taxon>
    </lineage>
</organism>
<reference evidence="11 12" key="1">
    <citation type="submission" date="2018-01" db="EMBL/GenBank/DDBJ databases">
        <title>Saezia sanguinis gen. nov., sp. nov., in the order Burkholderiales isolated from human blood.</title>
        <authorList>
            <person name="Medina-Pascual M.J."/>
            <person name="Valdezate S."/>
            <person name="Monzon S."/>
            <person name="Cuesta I."/>
            <person name="Carrasco G."/>
            <person name="Villalon P."/>
            <person name="Saez-Nieto J.A."/>
        </authorList>
    </citation>
    <scope>NUCLEOTIDE SEQUENCE [LARGE SCALE GENOMIC DNA]</scope>
    <source>
        <strain evidence="11 12">CNM695-12</strain>
    </source>
</reference>
<evidence type="ECO:0000256" key="5">
    <source>
        <dbReference type="ARBA" id="ARBA00022475"/>
    </source>
</evidence>
<feature type="transmembrane region" description="Helical" evidence="9">
    <location>
        <begin position="283"/>
        <end position="304"/>
    </location>
</feature>
<evidence type="ECO:0000313" key="11">
    <source>
        <dbReference type="EMBL" id="RUS66283.1"/>
    </source>
</evidence>
<proteinExistence type="inferred from homology"/>
<evidence type="ECO:0000259" key="10">
    <source>
        <dbReference type="PROSITE" id="PS50850"/>
    </source>
</evidence>
<keyword evidence="7 9" id="KW-1133">Transmembrane helix</keyword>
<keyword evidence="4" id="KW-0813">Transport</keyword>
<feature type="transmembrane region" description="Helical" evidence="9">
    <location>
        <begin position="310"/>
        <end position="331"/>
    </location>
</feature>
<dbReference type="PROSITE" id="PS50850">
    <property type="entry name" value="MFS"/>
    <property type="match status" value="1"/>
</dbReference>
<dbReference type="InterPro" id="IPR020846">
    <property type="entry name" value="MFS_dom"/>
</dbReference>
<feature type="transmembrane region" description="Helical" evidence="9">
    <location>
        <begin position="343"/>
        <end position="362"/>
    </location>
</feature>
<dbReference type="Proteomes" id="UP000286947">
    <property type="component" value="Unassembled WGS sequence"/>
</dbReference>
<feature type="transmembrane region" description="Helical" evidence="9">
    <location>
        <begin position="140"/>
        <end position="159"/>
    </location>
</feature>
<dbReference type="InterPro" id="IPR001958">
    <property type="entry name" value="Tet-R_TetA/multi-R_MdtG-like"/>
</dbReference>
<protein>
    <submittedName>
        <fullName evidence="11">Inner membrane transport protein YajR</fullName>
    </submittedName>
</protein>
<dbReference type="PANTHER" id="PTHR23517">
    <property type="entry name" value="RESISTANCE PROTEIN MDTM, PUTATIVE-RELATED-RELATED"/>
    <property type="match status" value="1"/>
</dbReference>
<dbReference type="GO" id="GO:0022857">
    <property type="term" value="F:transmembrane transporter activity"/>
    <property type="evidence" value="ECO:0007669"/>
    <property type="project" value="InterPro"/>
</dbReference>
<dbReference type="EMBL" id="PQSP01000005">
    <property type="protein sequence ID" value="RUS66283.1"/>
    <property type="molecule type" value="Genomic_DNA"/>
</dbReference>
<feature type="transmembrane region" description="Helical" evidence="9">
    <location>
        <begin position="20"/>
        <end position="41"/>
    </location>
</feature>
<evidence type="ECO:0000256" key="8">
    <source>
        <dbReference type="ARBA" id="ARBA00023136"/>
    </source>
</evidence>
<gene>
    <name evidence="11" type="primary">yajR_2</name>
    <name evidence="11" type="ORF">CUZ56_02008</name>
</gene>
<name>A0A433SC24_9BURK</name>
<feature type="transmembrane region" description="Helical" evidence="9">
    <location>
        <begin position="255"/>
        <end position="276"/>
    </location>
</feature>
<dbReference type="InterPro" id="IPR005829">
    <property type="entry name" value="Sugar_transporter_CS"/>
</dbReference>
<accession>A0A433SC24</accession>
<feature type="domain" description="Major facilitator superfamily (MFS) profile" evidence="10">
    <location>
        <begin position="16"/>
        <end position="398"/>
    </location>
</feature>
<dbReference type="InterPro" id="IPR036259">
    <property type="entry name" value="MFS_trans_sf"/>
</dbReference>
<feature type="transmembrane region" description="Helical" evidence="9">
    <location>
        <begin position="374"/>
        <end position="396"/>
    </location>
</feature>
<evidence type="ECO:0000313" key="12">
    <source>
        <dbReference type="Proteomes" id="UP000286947"/>
    </source>
</evidence>
<comment type="similarity">
    <text evidence="3">Belongs to the major facilitator superfamily. TCR/Tet family.</text>
</comment>
<feature type="transmembrane region" description="Helical" evidence="9">
    <location>
        <begin position="171"/>
        <end position="192"/>
    </location>
</feature>
<evidence type="ECO:0000256" key="9">
    <source>
        <dbReference type="SAM" id="Phobius"/>
    </source>
</evidence>
<dbReference type="SUPFAM" id="SSF103473">
    <property type="entry name" value="MFS general substrate transporter"/>
    <property type="match status" value="1"/>
</dbReference>
<comment type="function">
    <text evidence="1">Resistance to tetracycline by an active tetracycline efflux. This is an energy-dependent process that decreases the accumulation of the antibiotic in whole cells. This protein functions as a metal-tetracycline/H(+) antiporter.</text>
</comment>
<comment type="caution">
    <text evidence="11">The sequence shown here is derived from an EMBL/GenBank/DDBJ whole genome shotgun (WGS) entry which is preliminary data.</text>
</comment>
<feature type="transmembrane region" description="Helical" evidence="9">
    <location>
        <begin position="84"/>
        <end position="102"/>
    </location>
</feature>
<dbReference type="Gene3D" id="1.20.1250.20">
    <property type="entry name" value="MFS general substrate transporter like domains"/>
    <property type="match status" value="1"/>
</dbReference>
<evidence type="ECO:0000256" key="4">
    <source>
        <dbReference type="ARBA" id="ARBA00022448"/>
    </source>
</evidence>
<dbReference type="RefSeq" id="WP_126980200.1">
    <property type="nucleotide sequence ID" value="NZ_PQSP01000005.1"/>
</dbReference>
<dbReference type="AlphaFoldDB" id="A0A433SC24"/>
<evidence type="ECO:0000256" key="6">
    <source>
        <dbReference type="ARBA" id="ARBA00022692"/>
    </source>
</evidence>
<dbReference type="OrthoDB" id="9764259at2"/>
<evidence type="ECO:0000256" key="2">
    <source>
        <dbReference type="ARBA" id="ARBA00004651"/>
    </source>
</evidence>
<dbReference type="PROSITE" id="PS00216">
    <property type="entry name" value="SUGAR_TRANSPORT_1"/>
    <property type="match status" value="1"/>
</dbReference>
<dbReference type="PRINTS" id="PR01035">
    <property type="entry name" value="TCRTETA"/>
</dbReference>
<feature type="transmembrane region" description="Helical" evidence="9">
    <location>
        <begin position="223"/>
        <end position="243"/>
    </location>
</feature>
<evidence type="ECO:0000256" key="3">
    <source>
        <dbReference type="ARBA" id="ARBA00007520"/>
    </source>
</evidence>
<keyword evidence="8 9" id="KW-0472">Membrane</keyword>
<sequence>MTSVKDLRLTPLERRASISLAGIFALRMLGLFLVLPVLSLYADTLPGSNNSLLLGIALGIYGLTQALMQIPLGLASDHFGRKRIMVIGLLIFAFGSFVAAEAETLRMMAVGRALQGAGAISAAITAMVADTTRAEVRTRAMAMIGASIGLTFACSLVFGPILYDRIGMDGLFWGTGVLALLAIAAVLFVVPAEVPREDQARQQSDKPHWRDVLLMPELLRLNLGIFLLHLMQVAMFVVIPVALVKYVGLAQGAHWKVYLPALVGSLALMVPAIIMAEKYGRMRLVFISAIVVLLCTQTLLAFGWETPTVLLSAVFLFFLGFNILEACLPSLVSRVAPPQSKGLALGVYNTTQSLGFFAGGILGGHISAFFGNSVVFSVCAILVLIWLVVVCIAPPLEKSQLLRNS</sequence>
<keyword evidence="12" id="KW-1185">Reference proteome</keyword>
<dbReference type="GO" id="GO:0005886">
    <property type="term" value="C:plasma membrane"/>
    <property type="evidence" value="ECO:0007669"/>
    <property type="project" value="UniProtKB-SubCell"/>
</dbReference>
<comment type="subcellular location">
    <subcellularLocation>
        <location evidence="2">Cell membrane</location>
        <topology evidence="2">Multi-pass membrane protein</topology>
    </subcellularLocation>
</comment>
<keyword evidence="5" id="KW-1003">Cell membrane</keyword>
<dbReference type="Pfam" id="PF07690">
    <property type="entry name" value="MFS_1"/>
    <property type="match status" value="1"/>
</dbReference>
<feature type="transmembrane region" description="Helical" evidence="9">
    <location>
        <begin position="53"/>
        <end position="72"/>
    </location>
</feature>
<evidence type="ECO:0000256" key="7">
    <source>
        <dbReference type="ARBA" id="ARBA00022989"/>
    </source>
</evidence>
<dbReference type="InterPro" id="IPR011701">
    <property type="entry name" value="MFS"/>
</dbReference>
<dbReference type="CDD" id="cd17472">
    <property type="entry name" value="MFS_YajR_like"/>
    <property type="match status" value="1"/>
</dbReference>
<dbReference type="PANTHER" id="PTHR23517:SF2">
    <property type="entry name" value="MULTIDRUG RESISTANCE PROTEIN MDTH"/>
    <property type="match status" value="1"/>
</dbReference>
<evidence type="ECO:0000256" key="1">
    <source>
        <dbReference type="ARBA" id="ARBA00003279"/>
    </source>
</evidence>
<keyword evidence="6 9" id="KW-0812">Transmembrane</keyword>
<dbReference type="InterPro" id="IPR050171">
    <property type="entry name" value="MFS_Transporters"/>
</dbReference>